<name>A0RZ13_CENSY</name>
<feature type="domain" description="Pyridoxamine 5'-phosphate oxidase N-terminal" evidence="2">
    <location>
        <begin position="3"/>
        <end position="105"/>
    </location>
</feature>
<accession>A0RZ13</accession>
<organism evidence="3 4">
    <name type="scientific">Cenarchaeum symbiosum (strain A)</name>
    <dbReference type="NCBI Taxonomy" id="414004"/>
    <lineage>
        <taxon>Archaea</taxon>
        <taxon>Nitrososphaerota</taxon>
        <taxon>Candidatus Cenarchaeales</taxon>
        <taxon>Candidatus Cenarchaeaceae</taxon>
        <taxon>Candidatus Cenarchaeum</taxon>
    </lineage>
</organism>
<keyword evidence="4" id="KW-1185">Reference proteome</keyword>
<dbReference type="GO" id="GO:0016627">
    <property type="term" value="F:oxidoreductase activity, acting on the CH-CH group of donors"/>
    <property type="evidence" value="ECO:0007669"/>
    <property type="project" value="TreeGrafter"/>
</dbReference>
<dbReference type="AlphaFoldDB" id="A0RZ13"/>
<dbReference type="GO" id="GO:0005829">
    <property type="term" value="C:cytosol"/>
    <property type="evidence" value="ECO:0007669"/>
    <property type="project" value="TreeGrafter"/>
</dbReference>
<dbReference type="PANTHER" id="PTHR35176">
    <property type="entry name" value="HEME OXYGENASE HI_0854-RELATED"/>
    <property type="match status" value="1"/>
</dbReference>
<dbReference type="InterPro" id="IPR011576">
    <property type="entry name" value="Pyridox_Oxase_N"/>
</dbReference>
<gene>
    <name evidence="3" type="ordered locus">CENSYa_1975</name>
</gene>
<dbReference type="Pfam" id="PF01243">
    <property type="entry name" value="PNPOx_N"/>
    <property type="match status" value="1"/>
</dbReference>
<dbReference type="Proteomes" id="UP000000758">
    <property type="component" value="Chromosome"/>
</dbReference>
<dbReference type="HOGENOM" id="CLU_123922_5_1_2"/>
<reference evidence="3 4" key="1">
    <citation type="journal article" date="2006" name="Proc. Natl. Acad. Sci. U.S.A.">
        <title>Genomic analysis of the uncultivated marine crenarchaeote Cenarchaeum symbiosum.</title>
        <authorList>
            <person name="Hallam S.J."/>
            <person name="Konstantinidis K.T."/>
            <person name="Putnam N."/>
            <person name="Schleper C."/>
            <person name="Watanabe Y."/>
            <person name="Sugahara J."/>
            <person name="Preston C."/>
            <person name="de la Torre J."/>
            <person name="Richardson P.M."/>
            <person name="DeLong E.F."/>
        </authorList>
    </citation>
    <scope>NUCLEOTIDE SEQUENCE [LARGE SCALE GENOMIC DNA]</scope>
    <source>
        <strain evidence="4">A</strain>
    </source>
</reference>
<evidence type="ECO:0000313" key="3">
    <source>
        <dbReference type="EMBL" id="ABK78580.1"/>
    </source>
</evidence>
<evidence type="ECO:0000256" key="1">
    <source>
        <dbReference type="ARBA" id="ARBA00023002"/>
    </source>
</evidence>
<dbReference type="EMBL" id="DP000238">
    <property type="protein sequence ID" value="ABK78580.1"/>
    <property type="molecule type" value="Genomic_DNA"/>
</dbReference>
<dbReference type="PANTHER" id="PTHR35176:SF6">
    <property type="entry name" value="HEME OXYGENASE HI_0854-RELATED"/>
    <property type="match status" value="1"/>
</dbReference>
<evidence type="ECO:0000313" key="4">
    <source>
        <dbReference type="Proteomes" id="UP000000758"/>
    </source>
</evidence>
<dbReference type="Gene3D" id="2.30.110.10">
    <property type="entry name" value="Electron Transport, Fmn-binding Protein, Chain A"/>
    <property type="match status" value="1"/>
</dbReference>
<dbReference type="EnsemblBacteria" id="ABK78580">
    <property type="protein sequence ID" value="ABK78580"/>
    <property type="gene ID" value="CENSYa_1975"/>
</dbReference>
<evidence type="ECO:0000259" key="2">
    <source>
        <dbReference type="Pfam" id="PF01243"/>
    </source>
</evidence>
<dbReference type="KEGG" id="csy:CENSYa_1975"/>
<dbReference type="STRING" id="414004.CENSYa_1975"/>
<dbReference type="InterPro" id="IPR012349">
    <property type="entry name" value="Split_barrel_FMN-bd"/>
</dbReference>
<dbReference type="SUPFAM" id="SSF50475">
    <property type="entry name" value="FMN-binding split barrel"/>
    <property type="match status" value="1"/>
</dbReference>
<dbReference type="InterPro" id="IPR052019">
    <property type="entry name" value="F420H2_bilvrd_red/Heme_oxyg"/>
</dbReference>
<protein>
    <recommendedName>
        <fullName evidence="2">Pyridoxamine 5'-phosphate oxidase N-terminal domain-containing protein</fullName>
    </recommendedName>
</protein>
<sequence length="107" mass="11935">MAPVWYVYRGGKFYIGTNTRTKKARNLRGNTRAAFCVDVGVNAPEINGVAGSGSARLILDGAEVRRIAGRILSRYYDSLDNEAAQELLNDTDCIIELTPEKFSRWSY</sequence>
<proteinExistence type="predicted"/>
<keyword evidence="1" id="KW-0560">Oxidoreductase</keyword>
<dbReference type="GO" id="GO:0070967">
    <property type="term" value="F:coenzyme F420 binding"/>
    <property type="evidence" value="ECO:0007669"/>
    <property type="project" value="TreeGrafter"/>
</dbReference>